<evidence type="ECO:0000256" key="2">
    <source>
        <dbReference type="PROSITE-ProRule" id="PRU00335"/>
    </source>
</evidence>
<accession>A0A1M7YT26</accession>
<dbReference type="PANTHER" id="PTHR43479:SF12">
    <property type="entry name" value="TRANSCRIPTIONAL REGULATORY PROTEIN"/>
    <property type="match status" value="1"/>
</dbReference>
<dbReference type="InterPro" id="IPR050624">
    <property type="entry name" value="HTH-type_Tx_Regulator"/>
</dbReference>
<evidence type="ECO:0000313" key="5">
    <source>
        <dbReference type="Proteomes" id="UP000184600"/>
    </source>
</evidence>
<dbReference type="PROSITE" id="PS50977">
    <property type="entry name" value="HTH_TETR_2"/>
    <property type="match status" value="1"/>
</dbReference>
<evidence type="ECO:0000259" key="3">
    <source>
        <dbReference type="PROSITE" id="PS50977"/>
    </source>
</evidence>
<dbReference type="InterPro" id="IPR001647">
    <property type="entry name" value="HTH_TetR"/>
</dbReference>
<feature type="DNA-binding region" description="H-T-H motif" evidence="2">
    <location>
        <begin position="37"/>
        <end position="56"/>
    </location>
</feature>
<dbReference type="InterPro" id="IPR025722">
    <property type="entry name" value="TetR"/>
</dbReference>
<sequence>MHLEVAWVYKFRTVKTREKIISAALELFNEQGERTITTNHIAAHIQISPGNLYYYFRNKQDIVREIFKLYASELLERFSPPNRDKESLSLLRHYLDSIFTLMWKYRFFYANLPEILQKDEQLHEDYIQVQDKLRHNLVQIICVFADMSLIKISDDEMQSFVTTLHMVTSSWLNYRSAMSLRTQITEEVILQGMLQMIAVVKPRATAQGLEQLTLLEEGVIAMHQ</sequence>
<keyword evidence="5" id="KW-1185">Reference proteome</keyword>
<dbReference type="Pfam" id="PF00440">
    <property type="entry name" value="TetR_N"/>
    <property type="match status" value="1"/>
</dbReference>
<dbReference type="Gene3D" id="1.10.357.10">
    <property type="entry name" value="Tetracycline Repressor, domain 2"/>
    <property type="match status" value="1"/>
</dbReference>
<protein>
    <submittedName>
        <fullName evidence="4">Biofilm operon icaADBC HTH-type negative transcriptional regulator IcaR</fullName>
    </submittedName>
</protein>
<dbReference type="GO" id="GO:0003677">
    <property type="term" value="F:DNA binding"/>
    <property type="evidence" value="ECO:0007669"/>
    <property type="project" value="UniProtKB-UniRule"/>
</dbReference>
<proteinExistence type="predicted"/>
<dbReference type="PANTHER" id="PTHR43479">
    <property type="entry name" value="ACREF/ENVCD OPERON REPRESSOR-RELATED"/>
    <property type="match status" value="1"/>
</dbReference>
<keyword evidence="1 2" id="KW-0238">DNA-binding</keyword>
<feature type="domain" description="HTH tetR-type" evidence="3">
    <location>
        <begin position="14"/>
        <end position="74"/>
    </location>
</feature>
<gene>
    <name evidence="4" type="primary">icaR</name>
    <name evidence="4" type="ORF">VQ7734_01526</name>
</gene>
<name>A0A1M7YT26_9VIBR</name>
<dbReference type="InterPro" id="IPR009057">
    <property type="entry name" value="Homeodomain-like_sf"/>
</dbReference>
<dbReference type="Proteomes" id="UP000184600">
    <property type="component" value="Unassembled WGS sequence"/>
</dbReference>
<dbReference type="SUPFAM" id="SSF46689">
    <property type="entry name" value="Homeodomain-like"/>
    <property type="match status" value="1"/>
</dbReference>
<dbReference type="AlphaFoldDB" id="A0A1M7YT26"/>
<organism evidence="4 5">
    <name type="scientific">Vibrio quintilis</name>
    <dbReference type="NCBI Taxonomy" id="1117707"/>
    <lineage>
        <taxon>Bacteria</taxon>
        <taxon>Pseudomonadati</taxon>
        <taxon>Pseudomonadota</taxon>
        <taxon>Gammaproteobacteria</taxon>
        <taxon>Vibrionales</taxon>
        <taxon>Vibrionaceae</taxon>
        <taxon>Vibrio</taxon>
    </lineage>
</organism>
<dbReference type="STRING" id="1117707.VQ7734_01526"/>
<evidence type="ECO:0000313" key="4">
    <source>
        <dbReference type="EMBL" id="SHO55780.1"/>
    </source>
</evidence>
<reference evidence="5" key="1">
    <citation type="submission" date="2016-12" db="EMBL/GenBank/DDBJ databases">
        <authorList>
            <person name="Rodrigo-Torres L."/>
            <person name="Arahal R.D."/>
            <person name="Lucena T."/>
        </authorList>
    </citation>
    <scope>NUCLEOTIDE SEQUENCE [LARGE SCALE GENOMIC DNA]</scope>
</reference>
<dbReference type="EMBL" id="FRFG01000018">
    <property type="protein sequence ID" value="SHO55780.1"/>
    <property type="molecule type" value="Genomic_DNA"/>
</dbReference>
<dbReference type="Pfam" id="PF13972">
    <property type="entry name" value="TetR"/>
    <property type="match status" value="1"/>
</dbReference>
<dbReference type="PRINTS" id="PR00455">
    <property type="entry name" value="HTHTETR"/>
</dbReference>
<evidence type="ECO:0000256" key="1">
    <source>
        <dbReference type="ARBA" id="ARBA00023125"/>
    </source>
</evidence>